<evidence type="ECO:0000313" key="3">
    <source>
        <dbReference type="Proteomes" id="UP000265520"/>
    </source>
</evidence>
<feature type="compositionally biased region" description="Basic and acidic residues" evidence="1">
    <location>
        <begin position="28"/>
        <end position="39"/>
    </location>
</feature>
<accession>A0A392NBI5</accession>
<protein>
    <submittedName>
        <fullName evidence="2">Uncharacterized protein</fullName>
    </submittedName>
</protein>
<evidence type="ECO:0000256" key="1">
    <source>
        <dbReference type="SAM" id="MobiDB-lite"/>
    </source>
</evidence>
<feature type="region of interest" description="Disordered" evidence="1">
    <location>
        <begin position="28"/>
        <end position="50"/>
    </location>
</feature>
<evidence type="ECO:0000313" key="2">
    <source>
        <dbReference type="EMBL" id="MCH97032.1"/>
    </source>
</evidence>
<dbReference type="AlphaFoldDB" id="A0A392NBI5"/>
<feature type="non-terminal residue" evidence="2">
    <location>
        <position position="71"/>
    </location>
</feature>
<organism evidence="2 3">
    <name type="scientific">Trifolium medium</name>
    <dbReference type="NCBI Taxonomy" id="97028"/>
    <lineage>
        <taxon>Eukaryota</taxon>
        <taxon>Viridiplantae</taxon>
        <taxon>Streptophyta</taxon>
        <taxon>Embryophyta</taxon>
        <taxon>Tracheophyta</taxon>
        <taxon>Spermatophyta</taxon>
        <taxon>Magnoliopsida</taxon>
        <taxon>eudicotyledons</taxon>
        <taxon>Gunneridae</taxon>
        <taxon>Pentapetalae</taxon>
        <taxon>rosids</taxon>
        <taxon>fabids</taxon>
        <taxon>Fabales</taxon>
        <taxon>Fabaceae</taxon>
        <taxon>Papilionoideae</taxon>
        <taxon>50 kb inversion clade</taxon>
        <taxon>NPAAA clade</taxon>
        <taxon>Hologalegina</taxon>
        <taxon>IRL clade</taxon>
        <taxon>Trifolieae</taxon>
        <taxon>Trifolium</taxon>
    </lineage>
</organism>
<sequence>MKMRRKKRLQQDAVLKWIRSEPIIMVPDRRSGPENDSWKNDYGNQGCQKEREEHRLPWDFLLTGNAGDRRE</sequence>
<proteinExistence type="predicted"/>
<name>A0A392NBI5_9FABA</name>
<dbReference type="EMBL" id="LXQA010033916">
    <property type="protein sequence ID" value="MCH97032.1"/>
    <property type="molecule type" value="Genomic_DNA"/>
</dbReference>
<reference evidence="2 3" key="1">
    <citation type="journal article" date="2018" name="Front. Plant Sci.">
        <title>Red Clover (Trifolium pratense) and Zigzag Clover (T. medium) - A Picture of Genomic Similarities and Differences.</title>
        <authorList>
            <person name="Dluhosova J."/>
            <person name="Istvanek J."/>
            <person name="Nedelnik J."/>
            <person name="Repkova J."/>
        </authorList>
    </citation>
    <scope>NUCLEOTIDE SEQUENCE [LARGE SCALE GENOMIC DNA]</scope>
    <source>
        <strain evidence="3">cv. 10/8</strain>
        <tissue evidence="2">Leaf</tissue>
    </source>
</reference>
<keyword evidence="3" id="KW-1185">Reference proteome</keyword>
<comment type="caution">
    <text evidence="2">The sequence shown here is derived from an EMBL/GenBank/DDBJ whole genome shotgun (WGS) entry which is preliminary data.</text>
</comment>
<dbReference type="Proteomes" id="UP000265520">
    <property type="component" value="Unassembled WGS sequence"/>
</dbReference>
<gene>
    <name evidence="2" type="ORF">A2U01_0018025</name>
</gene>